<dbReference type="GO" id="GO:0032196">
    <property type="term" value="P:transposition"/>
    <property type="evidence" value="ECO:0007669"/>
    <property type="project" value="UniProtKB-KW"/>
</dbReference>
<dbReference type="GO" id="GO:0046872">
    <property type="term" value="F:metal ion binding"/>
    <property type="evidence" value="ECO:0007669"/>
    <property type="project" value="UniProtKB-KW"/>
</dbReference>
<evidence type="ECO:0000259" key="9">
    <source>
        <dbReference type="Pfam" id="PF12323"/>
    </source>
</evidence>
<organism evidence="10 11">
    <name type="scientific">candidate division MSBL1 archaeon SCGC-AAA259O05</name>
    <dbReference type="NCBI Taxonomy" id="1698271"/>
    <lineage>
        <taxon>Archaea</taxon>
        <taxon>Methanobacteriati</taxon>
        <taxon>Methanobacteriota</taxon>
        <taxon>candidate division MSBL1</taxon>
    </lineage>
</organism>
<evidence type="ECO:0000259" key="7">
    <source>
        <dbReference type="Pfam" id="PF01385"/>
    </source>
</evidence>
<accession>A0A133V4K4</accession>
<comment type="similarity">
    <text evidence="1">In the C-terminal section; belongs to the transposase 35 family.</text>
</comment>
<comment type="caution">
    <text evidence="10">The sequence shown here is derived from an EMBL/GenBank/DDBJ whole genome shotgun (WGS) entry which is preliminary data.</text>
</comment>
<dbReference type="AlphaFoldDB" id="A0A133V4K4"/>
<dbReference type="InterPro" id="IPR021027">
    <property type="entry name" value="Transposase_put_HTH"/>
</dbReference>
<evidence type="ECO:0000256" key="2">
    <source>
        <dbReference type="ARBA" id="ARBA00022578"/>
    </source>
</evidence>
<evidence type="ECO:0000256" key="4">
    <source>
        <dbReference type="ARBA" id="ARBA00022833"/>
    </source>
</evidence>
<keyword evidence="6" id="KW-0233">DNA recombination</keyword>
<keyword evidence="5" id="KW-0238">DNA-binding</keyword>
<dbReference type="Pfam" id="PF12323">
    <property type="entry name" value="HTH_OrfB_IS605"/>
    <property type="match status" value="1"/>
</dbReference>
<dbReference type="PATRIC" id="fig|1698271.3.peg.373"/>
<dbReference type="GO" id="GO:0003677">
    <property type="term" value="F:DNA binding"/>
    <property type="evidence" value="ECO:0007669"/>
    <property type="project" value="UniProtKB-KW"/>
</dbReference>
<sequence>MELAQKIKVQPTEEQEEVLTSLSEMCRLLYNFSLSERIENWEENKDKPEEERNCITSTDRQNELPELKKEYPKYGWMYSKVLQMILGKLDADYKSFFALRENGDRKARPPRYKGKKYFTTLTYNQSGFKIERGVIKFSHNHPSDMPLEFEIPEKFDFKDGNVKQVEIFRDELKDEYYVSVTYEKETPEYEDNGLYQAFDLGIIKHAGVNTYGESIEFKNRRADKYWESKVEEVQSKRDHCKKGSRRWKRYNEKLCKMKKKCADQLWDHQHKISRVMVDNTKANTIIIGDLSTKGMASEENGNAKGLNRSLQNTGMMGRFVRFLTYKAKLVGKKVIEISEEGTTKECCICGEKEDRSLHERIIRCDCGNVMDRDLNSAINIMKRFLSQERSVDELSSFMNGILRQTGLGYAHKPTPKHSQEAPS</sequence>
<name>A0A133V4K4_9EURY</name>
<dbReference type="Pfam" id="PF01385">
    <property type="entry name" value="OrfB_IS605"/>
    <property type="match status" value="1"/>
</dbReference>
<reference evidence="10 11" key="1">
    <citation type="journal article" date="2016" name="Sci. Rep.">
        <title>Metabolic traits of an uncultured archaeal lineage -MSBL1- from brine pools of the Red Sea.</title>
        <authorList>
            <person name="Mwirichia R."/>
            <person name="Alam I."/>
            <person name="Rashid M."/>
            <person name="Vinu M."/>
            <person name="Ba-Alawi W."/>
            <person name="Anthony Kamau A."/>
            <person name="Kamanda Ngugi D."/>
            <person name="Goker M."/>
            <person name="Klenk H.P."/>
            <person name="Bajic V."/>
            <person name="Stingl U."/>
        </authorList>
    </citation>
    <scope>NUCLEOTIDE SEQUENCE [LARGE SCALE GENOMIC DNA]</scope>
    <source>
        <strain evidence="10">SCGC-AAA259O05</strain>
    </source>
</reference>
<feature type="domain" description="Cas12f1-like TNB" evidence="8">
    <location>
        <begin position="317"/>
        <end position="380"/>
    </location>
</feature>
<dbReference type="Pfam" id="PF07282">
    <property type="entry name" value="Cas12f1-like_TNB"/>
    <property type="match status" value="1"/>
</dbReference>
<evidence type="ECO:0000256" key="1">
    <source>
        <dbReference type="ARBA" id="ARBA00008761"/>
    </source>
</evidence>
<protein>
    <recommendedName>
        <fullName evidence="12">Transposase</fullName>
    </recommendedName>
</protein>
<gene>
    <name evidence="10" type="ORF">AKJ41_01810</name>
</gene>
<proteinExistence type="inferred from homology"/>
<dbReference type="NCBIfam" id="NF040570">
    <property type="entry name" value="guided_TnpB"/>
    <property type="match status" value="1"/>
</dbReference>
<keyword evidence="4" id="KW-0862">Zinc</keyword>
<evidence type="ECO:0000256" key="6">
    <source>
        <dbReference type="ARBA" id="ARBA00023172"/>
    </source>
</evidence>
<dbReference type="InterPro" id="IPR010095">
    <property type="entry name" value="Cas12f1-like_TNB"/>
</dbReference>
<dbReference type="Proteomes" id="UP000070344">
    <property type="component" value="Unassembled WGS sequence"/>
</dbReference>
<dbReference type="EMBL" id="LHXV01000015">
    <property type="protein sequence ID" value="KXB01370.1"/>
    <property type="molecule type" value="Genomic_DNA"/>
</dbReference>
<feature type="domain" description="Transposase putative helix-turn-helix" evidence="9">
    <location>
        <begin position="1"/>
        <end position="45"/>
    </location>
</feature>
<keyword evidence="2" id="KW-0815">Transposition</keyword>
<evidence type="ECO:0000256" key="5">
    <source>
        <dbReference type="ARBA" id="ARBA00023125"/>
    </source>
</evidence>
<feature type="domain" description="Probable transposase IS891/IS1136/IS1341" evidence="7">
    <location>
        <begin position="180"/>
        <end position="296"/>
    </location>
</feature>
<evidence type="ECO:0000313" key="11">
    <source>
        <dbReference type="Proteomes" id="UP000070344"/>
    </source>
</evidence>
<evidence type="ECO:0000256" key="3">
    <source>
        <dbReference type="ARBA" id="ARBA00022723"/>
    </source>
</evidence>
<evidence type="ECO:0000259" key="8">
    <source>
        <dbReference type="Pfam" id="PF07282"/>
    </source>
</evidence>
<dbReference type="InterPro" id="IPR001959">
    <property type="entry name" value="Transposase"/>
</dbReference>
<evidence type="ECO:0000313" key="10">
    <source>
        <dbReference type="EMBL" id="KXB01370.1"/>
    </source>
</evidence>
<evidence type="ECO:0008006" key="12">
    <source>
        <dbReference type="Google" id="ProtNLM"/>
    </source>
</evidence>
<dbReference type="GO" id="GO:0006310">
    <property type="term" value="P:DNA recombination"/>
    <property type="evidence" value="ECO:0007669"/>
    <property type="project" value="UniProtKB-KW"/>
</dbReference>
<keyword evidence="3" id="KW-0479">Metal-binding</keyword>
<keyword evidence="11" id="KW-1185">Reference proteome</keyword>